<feature type="domain" description="STAS" evidence="1">
    <location>
        <begin position="47"/>
        <end position="101"/>
    </location>
</feature>
<dbReference type="Pfam" id="PF13466">
    <property type="entry name" value="STAS_2"/>
    <property type="match status" value="1"/>
</dbReference>
<evidence type="ECO:0000313" key="3">
    <source>
        <dbReference type="Proteomes" id="UP000245802"/>
    </source>
</evidence>
<dbReference type="KEGG" id="gog:C1280_04780"/>
<dbReference type="AlphaFoldDB" id="A0A2Z3GWD7"/>
<dbReference type="EMBL" id="CP025958">
    <property type="protein sequence ID" value="AWM36402.1"/>
    <property type="molecule type" value="Genomic_DNA"/>
</dbReference>
<accession>A0A2Z3GWD7</accession>
<dbReference type="InterPro" id="IPR002645">
    <property type="entry name" value="STAS_dom"/>
</dbReference>
<dbReference type="PROSITE" id="PS50801">
    <property type="entry name" value="STAS"/>
    <property type="match status" value="1"/>
</dbReference>
<reference evidence="2 3" key="1">
    <citation type="submission" date="2018-01" db="EMBL/GenBank/DDBJ databases">
        <title>G. obscuriglobus.</title>
        <authorList>
            <person name="Franke J."/>
            <person name="Blomberg W."/>
            <person name="Selmecki A."/>
        </authorList>
    </citation>
    <scope>NUCLEOTIDE SEQUENCE [LARGE SCALE GENOMIC DNA]</scope>
    <source>
        <strain evidence="2 3">DSM 5831</strain>
    </source>
</reference>
<gene>
    <name evidence="2" type="ORF">C1280_04780</name>
</gene>
<evidence type="ECO:0000313" key="2">
    <source>
        <dbReference type="EMBL" id="AWM36402.1"/>
    </source>
</evidence>
<sequence>MKKTDECQAGCGGPAHIALNENLEPAELADLLSAARAAVRASRGATVDCAAAPFLPTGAVQILIALRRTCRDRGLPFAMESVQDAAAAHLRRAGLGEVLDS</sequence>
<keyword evidence="3" id="KW-1185">Reference proteome</keyword>
<dbReference type="Gene3D" id="3.30.750.24">
    <property type="entry name" value="STAS domain"/>
    <property type="match status" value="1"/>
</dbReference>
<organism evidence="2 3">
    <name type="scientific">Gemmata obscuriglobus</name>
    <dbReference type="NCBI Taxonomy" id="114"/>
    <lineage>
        <taxon>Bacteria</taxon>
        <taxon>Pseudomonadati</taxon>
        <taxon>Planctomycetota</taxon>
        <taxon>Planctomycetia</taxon>
        <taxon>Gemmatales</taxon>
        <taxon>Gemmataceae</taxon>
        <taxon>Gemmata</taxon>
    </lineage>
</organism>
<name>A0A2Z3GWD7_9BACT</name>
<dbReference type="InterPro" id="IPR058548">
    <property type="entry name" value="MlaB-like_STAS"/>
</dbReference>
<dbReference type="InterPro" id="IPR036513">
    <property type="entry name" value="STAS_dom_sf"/>
</dbReference>
<evidence type="ECO:0000259" key="1">
    <source>
        <dbReference type="PROSITE" id="PS50801"/>
    </source>
</evidence>
<dbReference type="Proteomes" id="UP000245802">
    <property type="component" value="Chromosome"/>
</dbReference>
<dbReference type="RefSeq" id="WP_010041688.1">
    <property type="nucleotide sequence ID" value="NZ_CP025958.1"/>
</dbReference>
<dbReference type="SUPFAM" id="SSF52091">
    <property type="entry name" value="SpoIIaa-like"/>
    <property type="match status" value="1"/>
</dbReference>
<proteinExistence type="predicted"/>
<protein>
    <submittedName>
        <fullName evidence="2">STAS domain-containing protein</fullName>
    </submittedName>
</protein>